<evidence type="ECO:0000313" key="8">
    <source>
        <dbReference type="Proteomes" id="UP000076858"/>
    </source>
</evidence>
<feature type="domain" description="Sulfatase N-terminal" evidence="6">
    <location>
        <begin position="2"/>
        <end position="126"/>
    </location>
</feature>
<dbReference type="SUPFAM" id="SSF53649">
    <property type="entry name" value="Alkaline phosphatase-like"/>
    <property type="match status" value="1"/>
</dbReference>
<evidence type="ECO:0000256" key="3">
    <source>
        <dbReference type="ARBA" id="ARBA00022723"/>
    </source>
</evidence>
<feature type="non-terminal residue" evidence="7">
    <location>
        <position position="128"/>
    </location>
</feature>
<evidence type="ECO:0000259" key="6">
    <source>
        <dbReference type="Pfam" id="PF00884"/>
    </source>
</evidence>
<dbReference type="GO" id="GO:0046872">
    <property type="term" value="F:metal ion binding"/>
    <property type="evidence" value="ECO:0007669"/>
    <property type="project" value="UniProtKB-KW"/>
</dbReference>
<dbReference type="GO" id="GO:0005737">
    <property type="term" value="C:cytoplasm"/>
    <property type="evidence" value="ECO:0007669"/>
    <property type="project" value="TreeGrafter"/>
</dbReference>
<dbReference type="InterPro" id="IPR000917">
    <property type="entry name" value="Sulfatase_N"/>
</dbReference>
<dbReference type="PANTHER" id="PTHR45953:SF1">
    <property type="entry name" value="IDURONATE 2-SULFATASE"/>
    <property type="match status" value="1"/>
</dbReference>
<protein>
    <submittedName>
        <fullName evidence="7">Iduronate 2-sulfatase-like protein</fullName>
    </submittedName>
</protein>
<evidence type="ECO:0000256" key="2">
    <source>
        <dbReference type="ARBA" id="ARBA00008779"/>
    </source>
</evidence>
<dbReference type="STRING" id="35525.A0A162C673"/>
<dbReference type="GO" id="GO:0008484">
    <property type="term" value="F:sulfuric ester hydrolase activity"/>
    <property type="evidence" value="ECO:0007669"/>
    <property type="project" value="TreeGrafter"/>
</dbReference>
<comment type="caution">
    <text evidence="7">The sequence shown here is derived from an EMBL/GenBank/DDBJ whole genome shotgun (WGS) entry which is preliminary data.</text>
</comment>
<sequence length="128" mass="14145">LHPDHGHPRHPWVQRHADYSNPDQELGSAQRRREALACYFALVNFIDEQLGLVLNALKDAGLEGSTRVIFSSDHGDNQGVRGMWNKSTLYREATHVPMVVAGPGVPENHLCHTHVNLIDVAPTVLANA</sequence>
<evidence type="ECO:0000256" key="5">
    <source>
        <dbReference type="SAM" id="MobiDB-lite"/>
    </source>
</evidence>
<feature type="non-terminal residue" evidence="7">
    <location>
        <position position="1"/>
    </location>
</feature>
<comment type="similarity">
    <text evidence="2">Belongs to the sulfatase family.</text>
</comment>
<dbReference type="Pfam" id="PF00884">
    <property type="entry name" value="Sulfatase"/>
    <property type="match status" value="1"/>
</dbReference>
<proteinExistence type="inferred from homology"/>
<evidence type="ECO:0000256" key="1">
    <source>
        <dbReference type="ARBA" id="ARBA00001913"/>
    </source>
</evidence>
<organism evidence="7 8">
    <name type="scientific">Daphnia magna</name>
    <dbReference type="NCBI Taxonomy" id="35525"/>
    <lineage>
        <taxon>Eukaryota</taxon>
        <taxon>Metazoa</taxon>
        <taxon>Ecdysozoa</taxon>
        <taxon>Arthropoda</taxon>
        <taxon>Crustacea</taxon>
        <taxon>Branchiopoda</taxon>
        <taxon>Diplostraca</taxon>
        <taxon>Cladocera</taxon>
        <taxon>Anomopoda</taxon>
        <taxon>Daphniidae</taxon>
        <taxon>Daphnia</taxon>
    </lineage>
</organism>
<feature type="region of interest" description="Disordered" evidence="5">
    <location>
        <begin position="1"/>
        <end position="26"/>
    </location>
</feature>
<dbReference type="AlphaFoldDB" id="A0A162C673"/>
<gene>
    <name evidence="7" type="ORF">APZ42_002011</name>
</gene>
<keyword evidence="3" id="KW-0479">Metal-binding</keyword>
<dbReference type="EMBL" id="LRGB01007030">
    <property type="protein sequence ID" value="KZS01361.1"/>
    <property type="molecule type" value="Genomic_DNA"/>
</dbReference>
<name>A0A162C673_9CRUS</name>
<dbReference type="Proteomes" id="UP000076858">
    <property type="component" value="Unassembled WGS sequence"/>
</dbReference>
<comment type="cofactor">
    <cofactor evidence="1">
        <name>Ca(2+)</name>
        <dbReference type="ChEBI" id="CHEBI:29108"/>
    </cofactor>
</comment>
<keyword evidence="8" id="KW-1185">Reference proteome</keyword>
<dbReference type="Gene3D" id="3.40.720.10">
    <property type="entry name" value="Alkaline Phosphatase, subunit A"/>
    <property type="match status" value="1"/>
</dbReference>
<keyword evidence="4" id="KW-0378">Hydrolase</keyword>
<dbReference type="PANTHER" id="PTHR45953">
    <property type="entry name" value="IDURONATE 2-SULFATASE"/>
    <property type="match status" value="1"/>
</dbReference>
<dbReference type="InterPro" id="IPR017850">
    <property type="entry name" value="Alkaline_phosphatase_core_sf"/>
</dbReference>
<accession>A0A162C673</accession>
<reference evidence="7 8" key="1">
    <citation type="submission" date="2016-03" db="EMBL/GenBank/DDBJ databases">
        <title>EvidentialGene: Evidence-directed Construction of Genes on Genomes.</title>
        <authorList>
            <person name="Gilbert D.G."/>
            <person name="Choi J.-H."/>
            <person name="Mockaitis K."/>
            <person name="Colbourne J."/>
            <person name="Pfrender M."/>
        </authorList>
    </citation>
    <scope>NUCLEOTIDE SEQUENCE [LARGE SCALE GENOMIC DNA]</scope>
    <source>
        <strain evidence="7 8">Xinb3</strain>
        <tissue evidence="7">Complete organism</tissue>
    </source>
</reference>
<evidence type="ECO:0000256" key="4">
    <source>
        <dbReference type="ARBA" id="ARBA00022801"/>
    </source>
</evidence>
<evidence type="ECO:0000313" key="7">
    <source>
        <dbReference type="EMBL" id="KZS01361.1"/>
    </source>
</evidence>